<keyword evidence="2" id="KW-1185">Reference proteome</keyword>
<dbReference type="RefSeq" id="WP_324278640.1">
    <property type="nucleotide sequence ID" value="NZ_CP141261.1"/>
</dbReference>
<reference evidence="1 2" key="1">
    <citation type="submission" date="2023-12" db="EMBL/GenBank/DDBJ databases">
        <title>Blastococcus brunescens sp. nov., an actonobacterium isolated from sandstone collected in sahara desert.</title>
        <authorList>
            <person name="Gtari M."/>
            <person name="Ghodhbane F."/>
        </authorList>
    </citation>
    <scope>NUCLEOTIDE SEQUENCE [LARGE SCALE GENOMIC DNA]</scope>
    <source>
        <strain evidence="1 2">BMG 8361</strain>
    </source>
</reference>
<organism evidence="1 2">
    <name type="scientific">Blastococcus brunescens</name>
    <dbReference type="NCBI Taxonomy" id="1564165"/>
    <lineage>
        <taxon>Bacteria</taxon>
        <taxon>Bacillati</taxon>
        <taxon>Actinomycetota</taxon>
        <taxon>Actinomycetes</taxon>
        <taxon>Geodermatophilales</taxon>
        <taxon>Geodermatophilaceae</taxon>
        <taxon>Blastococcus</taxon>
    </lineage>
</organism>
<accession>A0ABZ1B935</accession>
<name>A0ABZ1B935_9ACTN</name>
<proteinExistence type="predicted"/>
<gene>
    <name evidence="1" type="ORF">U6N30_01285</name>
</gene>
<dbReference type="EMBL" id="CP141261">
    <property type="protein sequence ID" value="WRL67333.1"/>
    <property type="molecule type" value="Genomic_DNA"/>
</dbReference>
<evidence type="ECO:0000313" key="1">
    <source>
        <dbReference type="EMBL" id="WRL67333.1"/>
    </source>
</evidence>
<dbReference type="Proteomes" id="UP001324287">
    <property type="component" value="Chromosome"/>
</dbReference>
<evidence type="ECO:0000313" key="2">
    <source>
        <dbReference type="Proteomes" id="UP001324287"/>
    </source>
</evidence>
<protein>
    <submittedName>
        <fullName evidence="1">Uncharacterized protein</fullName>
    </submittedName>
</protein>
<sequence length="47" mass="4851">MPDSRRLPRTAAFWSVAVLLVLMLAASGVPSRSTACTRSSSASAPAC</sequence>